<dbReference type="SUPFAM" id="SSF54975">
    <property type="entry name" value="Acylphosphatase/BLUF domain-like"/>
    <property type="match status" value="1"/>
</dbReference>
<dbReference type="InterPro" id="IPR036046">
    <property type="entry name" value="Acylphosphatase-like_dom_sf"/>
</dbReference>
<evidence type="ECO:0000259" key="1">
    <source>
        <dbReference type="PROSITE" id="PS50925"/>
    </source>
</evidence>
<dbReference type="Proteomes" id="UP000291485">
    <property type="component" value="Unassembled WGS sequence"/>
</dbReference>
<dbReference type="InterPro" id="IPR007024">
    <property type="entry name" value="BLUF_domain"/>
</dbReference>
<dbReference type="AlphaFoldDB" id="A0A4V2MMN3"/>
<accession>A0A4V2MMN3</accession>
<dbReference type="Pfam" id="PF04940">
    <property type="entry name" value="BLUF"/>
    <property type="match status" value="1"/>
</dbReference>
<proteinExistence type="predicted"/>
<comment type="caution">
    <text evidence="2">The sequence shown here is derived from an EMBL/GenBank/DDBJ whole genome shotgun (WGS) entry which is preliminary data.</text>
</comment>
<dbReference type="SMART" id="SM01034">
    <property type="entry name" value="BLUF"/>
    <property type="match status" value="1"/>
</dbReference>
<feature type="domain" description="BLUF" evidence="1">
    <location>
        <begin position="11"/>
        <end position="110"/>
    </location>
</feature>
<dbReference type="OrthoDB" id="1122028at2"/>
<dbReference type="EMBL" id="SJSN01000011">
    <property type="protein sequence ID" value="TCD07134.1"/>
    <property type="molecule type" value="Genomic_DNA"/>
</dbReference>
<evidence type="ECO:0000313" key="3">
    <source>
        <dbReference type="Proteomes" id="UP000291485"/>
    </source>
</evidence>
<keyword evidence="3" id="KW-1185">Reference proteome</keyword>
<dbReference type="PROSITE" id="PS50925">
    <property type="entry name" value="BLUF"/>
    <property type="match status" value="1"/>
</dbReference>
<sequence length="156" mass="18252">MVIKEKSANGIFYLIYSSEENEPFSENNLKMLLKQSFDYNSQNNITGVLLYVKGQKLTKSNGKFMQLLEGDEKLIRSLYKRIEHDNRHKSVLLLQAGRYDNRFFSNWSMGFEQLDNELYKSLSGHFNLSNDLMECKPFSSDAPLEFLQSFYTEESN</sequence>
<name>A0A4V2MMN3_9SPHI</name>
<protein>
    <submittedName>
        <fullName evidence="2">BLUF domain-containing protein</fullName>
    </submittedName>
</protein>
<dbReference type="GO" id="GO:0071949">
    <property type="term" value="F:FAD binding"/>
    <property type="evidence" value="ECO:0007669"/>
    <property type="project" value="InterPro"/>
</dbReference>
<dbReference type="Gene3D" id="3.30.70.100">
    <property type="match status" value="1"/>
</dbReference>
<gene>
    <name evidence="2" type="ORF">EZ449_15200</name>
</gene>
<reference evidence="2 3" key="1">
    <citation type="submission" date="2019-02" db="EMBL/GenBank/DDBJ databases">
        <title>Pedobacter sp. RP-3-11 sp. nov., isolated from Arctic soil.</title>
        <authorList>
            <person name="Dahal R.H."/>
        </authorList>
    </citation>
    <scope>NUCLEOTIDE SEQUENCE [LARGE SCALE GENOMIC DNA]</scope>
    <source>
        <strain evidence="2 3">RP-3-11</strain>
    </source>
</reference>
<dbReference type="GO" id="GO:0009882">
    <property type="term" value="F:blue light photoreceptor activity"/>
    <property type="evidence" value="ECO:0007669"/>
    <property type="project" value="InterPro"/>
</dbReference>
<dbReference type="RefSeq" id="WP_131560329.1">
    <property type="nucleotide sequence ID" value="NZ_SJSN01000011.1"/>
</dbReference>
<evidence type="ECO:0000313" key="2">
    <source>
        <dbReference type="EMBL" id="TCD07134.1"/>
    </source>
</evidence>
<organism evidence="2 3">
    <name type="scientific">Pedobacter frigidisoli</name>
    <dbReference type="NCBI Taxonomy" id="2530455"/>
    <lineage>
        <taxon>Bacteria</taxon>
        <taxon>Pseudomonadati</taxon>
        <taxon>Bacteroidota</taxon>
        <taxon>Sphingobacteriia</taxon>
        <taxon>Sphingobacteriales</taxon>
        <taxon>Sphingobacteriaceae</taxon>
        <taxon>Pedobacter</taxon>
    </lineage>
</organism>